<protein>
    <submittedName>
        <fullName evidence="1">Uncharacterized protein</fullName>
    </submittedName>
</protein>
<reference evidence="1" key="2">
    <citation type="journal article" date="2015" name="Data Brief">
        <title>Shoot transcriptome of the giant reed, Arundo donax.</title>
        <authorList>
            <person name="Barrero R.A."/>
            <person name="Guerrero F.D."/>
            <person name="Moolhuijzen P."/>
            <person name="Goolsby J.A."/>
            <person name="Tidwell J."/>
            <person name="Bellgard S.E."/>
            <person name="Bellgard M.I."/>
        </authorList>
    </citation>
    <scope>NUCLEOTIDE SEQUENCE</scope>
    <source>
        <tissue evidence="1">Shoot tissue taken approximately 20 cm above the soil surface</tissue>
    </source>
</reference>
<accession>A0A0A9BIQ9</accession>
<organism evidence="1">
    <name type="scientific">Arundo donax</name>
    <name type="common">Giant reed</name>
    <name type="synonym">Donax arundinaceus</name>
    <dbReference type="NCBI Taxonomy" id="35708"/>
    <lineage>
        <taxon>Eukaryota</taxon>
        <taxon>Viridiplantae</taxon>
        <taxon>Streptophyta</taxon>
        <taxon>Embryophyta</taxon>
        <taxon>Tracheophyta</taxon>
        <taxon>Spermatophyta</taxon>
        <taxon>Magnoliopsida</taxon>
        <taxon>Liliopsida</taxon>
        <taxon>Poales</taxon>
        <taxon>Poaceae</taxon>
        <taxon>PACMAD clade</taxon>
        <taxon>Arundinoideae</taxon>
        <taxon>Arundineae</taxon>
        <taxon>Arundo</taxon>
    </lineage>
</organism>
<dbReference type="AlphaFoldDB" id="A0A0A9BIQ9"/>
<reference evidence="1" key="1">
    <citation type="submission" date="2014-09" db="EMBL/GenBank/DDBJ databases">
        <authorList>
            <person name="Magalhaes I.L.F."/>
            <person name="Oliveira U."/>
            <person name="Santos F.R."/>
            <person name="Vidigal T.H.D.A."/>
            <person name="Brescovit A.D."/>
            <person name="Santos A.J."/>
        </authorList>
    </citation>
    <scope>NUCLEOTIDE SEQUENCE</scope>
    <source>
        <tissue evidence="1">Shoot tissue taken approximately 20 cm above the soil surface</tissue>
    </source>
</reference>
<proteinExistence type="predicted"/>
<dbReference type="EMBL" id="GBRH01238753">
    <property type="protein sequence ID" value="JAD59142.1"/>
    <property type="molecule type" value="Transcribed_RNA"/>
</dbReference>
<sequence>MLFCILSCAGGNVLFQFFGFLVRQQIVCNLS</sequence>
<name>A0A0A9BIQ9_ARUDO</name>
<evidence type="ECO:0000313" key="1">
    <source>
        <dbReference type="EMBL" id="JAD59142.1"/>
    </source>
</evidence>